<dbReference type="OrthoDB" id="2663142at2759"/>
<gene>
    <name evidence="1" type="ORF">DFH94DRAFT_746056</name>
</gene>
<dbReference type="PANTHER" id="PTHR13318">
    <property type="entry name" value="PARTNER OF PAIRED, ISOFORM B-RELATED"/>
    <property type="match status" value="1"/>
</dbReference>
<sequence>MHPVLLIDEVLRIILDHIDHDLNRLPAFKTFYHLAIVCRAWKDPALDYLWASLSSVDPLLALLPHDAPCGSIPSDALARFHAYAPRVRNVGQGMCSLPRCMLCPSIVNAIASRSLALPSLRSVNLVLKEATRQDLPLALYLSCSLQSVTIDVGFRTSKETGALHKSLYVYLDAVARVATNLQHLCLRGRLSDRVVNSIAFMRELRSLSVCGGSQLMPRTLASIACFANLENLRLQLDCPNISGLTEGFGSVDSSNTALFPSLRVLRICVSPATAEFFFAHLPQGKLQAVHLESDTKPRSVDSWTPALAILAEKTHSSLTDLSFEALTSFCEAFDHAFPPKLHVTLATLAPLARLARLRRFALDASVPPDLGDKDLATIASWWPEIEELALWSRPVDAFDLPAYFTTPPRATTPASLTVLAARCPRLSLLSLPTDVAVLPPPAHPPLTVPSQTALTRLTVGCVRTGKTIDPAGLAECIYRAFPELEEIEFDCGEETSWADVFECYHGFGGHAVPV</sequence>
<dbReference type="GO" id="GO:0019005">
    <property type="term" value="C:SCF ubiquitin ligase complex"/>
    <property type="evidence" value="ECO:0007669"/>
    <property type="project" value="TreeGrafter"/>
</dbReference>
<dbReference type="Gene3D" id="3.80.10.10">
    <property type="entry name" value="Ribonuclease Inhibitor"/>
    <property type="match status" value="1"/>
</dbReference>
<comment type="caution">
    <text evidence="1">The sequence shown here is derived from an EMBL/GenBank/DDBJ whole genome shotgun (WGS) entry which is preliminary data.</text>
</comment>
<dbReference type="GO" id="GO:0031146">
    <property type="term" value="P:SCF-dependent proteasomal ubiquitin-dependent protein catabolic process"/>
    <property type="evidence" value="ECO:0007669"/>
    <property type="project" value="TreeGrafter"/>
</dbReference>
<organism evidence="1 2">
    <name type="scientific">Russula ochroleuca</name>
    <dbReference type="NCBI Taxonomy" id="152965"/>
    <lineage>
        <taxon>Eukaryota</taxon>
        <taxon>Fungi</taxon>
        <taxon>Dikarya</taxon>
        <taxon>Basidiomycota</taxon>
        <taxon>Agaricomycotina</taxon>
        <taxon>Agaricomycetes</taxon>
        <taxon>Russulales</taxon>
        <taxon>Russulaceae</taxon>
        <taxon>Russula</taxon>
    </lineage>
</organism>
<reference evidence="1" key="1">
    <citation type="submission" date="2019-10" db="EMBL/GenBank/DDBJ databases">
        <authorList>
            <consortium name="DOE Joint Genome Institute"/>
            <person name="Kuo A."/>
            <person name="Miyauchi S."/>
            <person name="Kiss E."/>
            <person name="Drula E."/>
            <person name="Kohler A."/>
            <person name="Sanchez-Garcia M."/>
            <person name="Andreopoulos B."/>
            <person name="Barry K.W."/>
            <person name="Bonito G."/>
            <person name="Buee M."/>
            <person name="Carver A."/>
            <person name="Chen C."/>
            <person name="Cichocki N."/>
            <person name="Clum A."/>
            <person name="Culley D."/>
            <person name="Crous P.W."/>
            <person name="Fauchery L."/>
            <person name="Girlanda M."/>
            <person name="Hayes R."/>
            <person name="Keri Z."/>
            <person name="LaButti K."/>
            <person name="Lipzen A."/>
            <person name="Lombard V."/>
            <person name="Magnuson J."/>
            <person name="Maillard F."/>
            <person name="Morin E."/>
            <person name="Murat C."/>
            <person name="Nolan M."/>
            <person name="Ohm R."/>
            <person name="Pangilinan J."/>
            <person name="Pereira M."/>
            <person name="Perotto S."/>
            <person name="Peter M."/>
            <person name="Riley R."/>
            <person name="Sitrit Y."/>
            <person name="Stielow B."/>
            <person name="Szollosi G."/>
            <person name="Zifcakova L."/>
            <person name="Stursova M."/>
            <person name="Spatafora J.W."/>
            <person name="Tedersoo L."/>
            <person name="Vaario L.-M."/>
            <person name="Yamada A."/>
            <person name="Yan M."/>
            <person name="Wang P."/>
            <person name="Xu J."/>
            <person name="Bruns T."/>
            <person name="Baldrian P."/>
            <person name="Vilgalys R."/>
            <person name="Henrissat B."/>
            <person name="Grigoriev I.V."/>
            <person name="Hibbett D."/>
            <person name="Nagy L.G."/>
            <person name="Martin F.M."/>
        </authorList>
    </citation>
    <scope>NUCLEOTIDE SEQUENCE</scope>
    <source>
        <strain evidence="1">Prilba</strain>
    </source>
</reference>
<dbReference type="EMBL" id="WHVB01000009">
    <property type="protein sequence ID" value="KAF8479809.1"/>
    <property type="molecule type" value="Genomic_DNA"/>
</dbReference>
<proteinExistence type="predicted"/>
<dbReference type="InterPro" id="IPR032675">
    <property type="entry name" value="LRR_dom_sf"/>
</dbReference>
<reference evidence="1" key="2">
    <citation type="journal article" date="2020" name="Nat. Commun.">
        <title>Large-scale genome sequencing of mycorrhizal fungi provides insights into the early evolution of symbiotic traits.</title>
        <authorList>
            <person name="Miyauchi S."/>
            <person name="Kiss E."/>
            <person name="Kuo A."/>
            <person name="Drula E."/>
            <person name="Kohler A."/>
            <person name="Sanchez-Garcia M."/>
            <person name="Morin E."/>
            <person name="Andreopoulos B."/>
            <person name="Barry K.W."/>
            <person name="Bonito G."/>
            <person name="Buee M."/>
            <person name="Carver A."/>
            <person name="Chen C."/>
            <person name="Cichocki N."/>
            <person name="Clum A."/>
            <person name="Culley D."/>
            <person name="Crous P.W."/>
            <person name="Fauchery L."/>
            <person name="Girlanda M."/>
            <person name="Hayes R.D."/>
            <person name="Keri Z."/>
            <person name="LaButti K."/>
            <person name="Lipzen A."/>
            <person name="Lombard V."/>
            <person name="Magnuson J."/>
            <person name="Maillard F."/>
            <person name="Murat C."/>
            <person name="Nolan M."/>
            <person name="Ohm R.A."/>
            <person name="Pangilinan J."/>
            <person name="Pereira M.F."/>
            <person name="Perotto S."/>
            <person name="Peter M."/>
            <person name="Pfister S."/>
            <person name="Riley R."/>
            <person name="Sitrit Y."/>
            <person name="Stielow J.B."/>
            <person name="Szollosi G."/>
            <person name="Zifcakova L."/>
            <person name="Stursova M."/>
            <person name="Spatafora J.W."/>
            <person name="Tedersoo L."/>
            <person name="Vaario L.M."/>
            <person name="Yamada A."/>
            <person name="Yan M."/>
            <person name="Wang P."/>
            <person name="Xu J."/>
            <person name="Bruns T."/>
            <person name="Baldrian P."/>
            <person name="Vilgalys R."/>
            <person name="Dunand C."/>
            <person name="Henrissat B."/>
            <person name="Grigoriev I.V."/>
            <person name="Hibbett D."/>
            <person name="Nagy L.G."/>
            <person name="Martin F.M."/>
        </authorList>
    </citation>
    <scope>NUCLEOTIDE SEQUENCE</scope>
    <source>
        <strain evidence="1">Prilba</strain>
    </source>
</reference>
<keyword evidence="2" id="KW-1185">Reference proteome</keyword>
<evidence type="ECO:0008006" key="3">
    <source>
        <dbReference type="Google" id="ProtNLM"/>
    </source>
</evidence>
<evidence type="ECO:0000313" key="1">
    <source>
        <dbReference type="EMBL" id="KAF8479809.1"/>
    </source>
</evidence>
<dbReference type="SUPFAM" id="SSF52047">
    <property type="entry name" value="RNI-like"/>
    <property type="match status" value="1"/>
</dbReference>
<accession>A0A9P5T9B5</accession>
<dbReference type="Proteomes" id="UP000759537">
    <property type="component" value="Unassembled WGS sequence"/>
</dbReference>
<evidence type="ECO:0000313" key="2">
    <source>
        <dbReference type="Proteomes" id="UP000759537"/>
    </source>
</evidence>
<dbReference type="AlphaFoldDB" id="A0A9P5T9B5"/>
<protein>
    <recommendedName>
        <fullName evidence="3">F-box domain-containing protein</fullName>
    </recommendedName>
</protein>
<name>A0A9P5T9B5_9AGAM</name>